<protein>
    <recommendedName>
        <fullName evidence="3">Flagellar protein</fullName>
    </recommendedName>
</protein>
<dbReference type="RefSeq" id="WP_283424607.1">
    <property type="nucleotide sequence ID" value="NZ_FXTY01000001.1"/>
</dbReference>
<dbReference type="Pfam" id="PF06748">
    <property type="entry name" value="DUF1217"/>
    <property type="match status" value="1"/>
</dbReference>
<dbReference type="SUPFAM" id="SSF158837">
    <property type="entry name" value="AGR C 984p-like"/>
    <property type="match status" value="1"/>
</dbReference>
<organism evidence="1 2">
    <name type="scientific">Shimia sagamensis</name>
    <dbReference type="NCBI Taxonomy" id="1566352"/>
    <lineage>
        <taxon>Bacteria</taxon>
        <taxon>Pseudomonadati</taxon>
        <taxon>Pseudomonadota</taxon>
        <taxon>Alphaproteobacteria</taxon>
        <taxon>Rhodobacterales</taxon>
        <taxon>Roseobacteraceae</taxon>
    </lineage>
</organism>
<reference evidence="1 2" key="1">
    <citation type="submission" date="2017-05" db="EMBL/GenBank/DDBJ databases">
        <authorList>
            <person name="Varghese N."/>
            <person name="Submissions S."/>
        </authorList>
    </citation>
    <scope>NUCLEOTIDE SEQUENCE [LARGE SCALE GENOMIC DNA]</scope>
    <source>
        <strain evidence="1 2">DSM 29734</strain>
    </source>
</reference>
<evidence type="ECO:0008006" key="3">
    <source>
        <dbReference type="Google" id="ProtNLM"/>
    </source>
</evidence>
<comment type="caution">
    <text evidence="1">The sequence shown here is derived from an EMBL/GenBank/DDBJ whole genome shotgun (WGS) entry which is preliminary data.</text>
</comment>
<evidence type="ECO:0000313" key="1">
    <source>
        <dbReference type="EMBL" id="SMP07488.1"/>
    </source>
</evidence>
<dbReference type="InterPro" id="IPR010626">
    <property type="entry name" value="DUF1217"/>
</dbReference>
<proteinExistence type="predicted"/>
<name>A0ABY1NE43_9RHOB</name>
<dbReference type="Gene3D" id="1.10.3700.10">
    <property type="entry name" value="AGR C 984p-like"/>
    <property type="match status" value="1"/>
</dbReference>
<gene>
    <name evidence="1" type="ORF">SAMN06265373_101767</name>
</gene>
<keyword evidence="2" id="KW-1185">Reference proteome</keyword>
<sequence length="262" mass="29609">MSFQPIVAGTGLVAWNFLQRTMDTQTKAFESSPQISRDLDYFEENIRNVETAEDLTSDRRLMRIALGAYGLDDDINNTFFMKKILEEGSSASDSLANKMADKRYLNFTKDFGFGDLGGPWHKKDSFVENIKEQYTTRQFEIAVGEQDESMRLALNAVRELQEIAVDGKSDTTKWFSVLGSPPLRNVMEQTFNLPASFGALDLDKQLEVFRGRMEKLTGETEIGQFVSEDAQQKIVDRYLIMSQINNTQGMSGGQIALTLLSY</sequence>
<accession>A0ABY1NE43</accession>
<dbReference type="InterPro" id="IPR023157">
    <property type="entry name" value="AGR-C-984p-like_sf"/>
</dbReference>
<dbReference type="EMBL" id="FXTY01000001">
    <property type="protein sequence ID" value="SMP07488.1"/>
    <property type="molecule type" value="Genomic_DNA"/>
</dbReference>
<dbReference type="Proteomes" id="UP001157961">
    <property type="component" value="Unassembled WGS sequence"/>
</dbReference>
<evidence type="ECO:0000313" key="2">
    <source>
        <dbReference type="Proteomes" id="UP001157961"/>
    </source>
</evidence>